<dbReference type="PROSITE" id="PS52050">
    <property type="entry name" value="WYL"/>
    <property type="match status" value="1"/>
</dbReference>
<dbReference type="AlphaFoldDB" id="E6X340"/>
<feature type="domain" description="WCX" evidence="2">
    <location>
        <begin position="235"/>
        <end position="313"/>
    </location>
</feature>
<evidence type="ECO:0000259" key="2">
    <source>
        <dbReference type="Pfam" id="PF25583"/>
    </source>
</evidence>
<dbReference type="PANTHER" id="PTHR34580:SF1">
    <property type="entry name" value="PROTEIN PAFC"/>
    <property type="match status" value="1"/>
</dbReference>
<evidence type="ECO:0000313" key="4">
    <source>
        <dbReference type="Proteomes" id="UP000008633"/>
    </source>
</evidence>
<reference evidence="3 4" key="1">
    <citation type="journal article" date="2011" name="Stand. Genomic Sci.">
        <title>Complete genome sequence of Nitratifractor salsuginis type strain (E9I37-1).</title>
        <authorList>
            <person name="Anderson I."/>
            <person name="Sikorski J."/>
            <person name="Zeytun A."/>
            <person name="Nolan M."/>
            <person name="Lapidus A."/>
            <person name="Lucas S."/>
            <person name="Hammon N."/>
            <person name="Deshpande S."/>
            <person name="Cheng J.F."/>
            <person name="Tapia R."/>
            <person name="Han C."/>
            <person name="Goodwin L."/>
            <person name="Pitluck S."/>
            <person name="Liolios K."/>
            <person name="Pagani I."/>
            <person name="Ivanova N."/>
            <person name="Huntemann M."/>
            <person name="Mavromatis K."/>
            <person name="Ovchinikova G."/>
            <person name="Pati A."/>
            <person name="Chen A."/>
            <person name="Palaniappan K."/>
            <person name="Land M."/>
            <person name="Hauser L."/>
            <person name="Brambilla E.M."/>
            <person name="Ngatchou-Djao O.D."/>
            <person name="Rohde M."/>
            <person name="Tindall B.J."/>
            <person name="Goker M."/>
            <person name="Detter J.C."/>
            <person name="Woyke T."/>
            <person name="Bristow J."/>
            <person name="Eisen J.A."/>
            <person name="Markowitz V."/>
            <person name="Hugenholtz P."/>
            <person name="Klenk H.P."/>
            <person name="Kyrpides N.C."/>
        </authorList>
    </citation>
    <scope>NUCLEOTIDE SEQUENCE [LARGE SCALE GENOMIC DNA]</scope>
    <source>
        <strain evidence="4">DSM 16511 / JCM 12458 / E9I37-1</strain>
    </source>
</reference>
<proteinExistence type="predicted"/>
<dbReference type="RefSeq" id="WP_013553878.1">
    <property type="nucleotide sequence ID" value="NC_014935.1"/>
</dbReference>
<dbReference type="InterPro" id="IPR036388">
    <property type="entry name" value="WH-like_DNA-bd_sf"/>
</dbReference>
<dbReference type="HOGENOM" id="CLU_041141_10_0_7"/>
<dbReference type="EMBL" id="CP002452">
    <property type="protein sequence ID" value="ADV46184.1"/>
    <property type="molecule type" value="Genomic_DNA"/>
</dbReference>
<feature type="domain" description="WYL" evidence="1">
    <location>
        <begin position="144"/>
        <end position="206"/>
    </location>
</feature>
<dbReference type="Proteomes" id="UP000008633">
    <property type="component" value="Chromosome"/>
</dbReference>
<dbReference type="KEGG" id="nsa:Nitsa_0924"/>
<dbReference type="PANTHER" id="PTHR34580">
    <property type="match status" value="1"/>
</dbReference>
<organism evidence="3 4">
    <name type="scientific">Nitratifractor salsuginis (strain DSM 16511 / JCM 12458 / E9I37-1)</name>
    <dbReference type="NCBI Taxonomy" id="749222"/>
    <lineage>
        <taxon>Bacteria</taxon>
        <taxon>Pseudomonadati</taxon>
        <taxon>Campylobacterota</taxon>
        <taxon>Epsilonproteobacteria</taxon>
        <taxon>Campylobacterales</taxon>
        <taxon>Sulfurovaceae</taxon>
        <taxon>Nitratifractor</taxon>
    </lineage>
</organism>
<gene>
    <name evidence="3" type="ordered locus">Nitsa_0924</name>
</gene>
<dbReference type="Gene3D" id="1.10.10.10">
    <property type="entry name" value="Winged helix-like DNA-binding domain superfamily/Winged helix DNA-binding domain"/>
    <property type="match status" value="1"/>
</dbReference>
<dbReference type="OrthoDB" id="6521217at2"/>
<keyword evidence="4" id="KW-1185">Reference proteome</keyword>
<evidence type="ECO:0000313" key="3">
    <source>
        <dbReference type="EMBL" id="ADV46184.1"/>
    </source>
</evidence>
<evidence type="ECO:0000259" key="1">
    <source>
        <dbReference type="Pfam" id="PF13280"/>
    </source>
</evidence>
<accession>E6X340</accession>
<dbReference type="InterPro" id="IPR026881">
    <property type="entry name" value="WYL_dom"/>
</dbReference>
<sequence>MNQPKSRTSKATRKRRYAKGNERLAQILARLYSGEVLSKKELAQEYGVSLRTMQRYINERLSHFPIRHEGDRFMLDSVADQSDLSDEEVTVLELLEEMSRKQGREFYARAHPLLEKLRHASANPFYTKLDMEDIGPKLDEAILIERAIRERRVVECRYRMGEEAKRIEIKPLKIANFEGFWYVIAQDARNNRVKKYLLRKISDVTVKEERFELSEDLEKKVHNAANVWFEPANDPIDVRLFIDAEVARYFRLKPISPTQSIIGEDADGSIEVLLQITHPMEIIPIVKYWMPHLKVLEPLKIKEQIENDVRKWLEE</sequence>
<name>E6X340_NITSE</name>
<reference evidence="4" key="2">
    <citation type="submission" date="2011-01" db="EMBL/GenBank/DDBJ databases">
        <title>The complete genome of Nitratifractor salsuginis DSM 16511.</title>
        <authorList>
            <consortium name="US DOE Joint Genome Institute (JGI-PGF)"/>
            <person name="Lucas S."/>
            <person name="Copeland A."/>
            <person name="Lapidus A."/>
            <person name="Bruce D."/>
            <person name="Goodwin L."/>
            <person name="Pitluck S."/>
            <person name="Kyrpides N."/>
            <person name="Mavromatis K."/>
            <person name="Ivanova N."/>
            <person name="Mikhailova N."/>
            <person name="Zeytun A."/>
            <person name="Detter J.C."/>
            <person name="Tapia R."/>
            <person name="Han C."/>
            <person name="Land M."/>
            <person name="Hauser L."/>
            <person name="Markowitz V."/>
            <person name="Cheng J.-F."/>
            <person name="Hugenholtz P."/>
            <person name="Woyke T."/>
            <person name="Wu D."/>
            <person name="Tindall B."/>
            <person name="Schuetze A."/>
            <person name="Brambilla E."/>
            <person name="Klenk H.-P."/>
            <person name="Eisen J.A."/>
        </authorList>
    </citation>
    <scope>NUCLEOTIDE SEQUENCE [LARGE SCALE GENOMIC DNA]</scope>
    <source>
        <strain evidence="4">DSM 16511 / JCM 12458 / E9I37-1</strain>
    </source>
</reference>
<protein>
    <submittedName>
        <fullName evidence="3">Transcriptional regulator</fullName>
    </submittedName>
</protein>
<dbReference type="STRING" id="749222.Nitsa_0924"/>
<dbReference type="Pfam" id="PF25583">
    <property type="entry name" value="WCX"/>
    <property type="match status" value="1"/>
</dbReference>
<dbReference type="Pfam" id="PF13280">
    <property type="entry name" value="WYL"/>
    <property type="match status" value="1"/>
</dbReference>
<dbReference type="InterPro" id="IPR051534">
    <property type="entry name" value="CBASS_pafABC_assoc_protein"/>
</dbReference>
<dbReference type="eggNOG" id="COG2378">
    <property type="taxonomic scope" value="Bacteria"/>
</dbReference>
<dbReference type="InterPro" id="IPR057727">
    <property type="entry name" value="WCX_dom"/>
</dbReference>